<feature type="domain" description="Phosphoribosyltransferase" evidence="2">
    <location>
        <begin position="136"/>
        <end position="225"/>
    </location>
</feature>
<dbReference type="InterPro" id="IPR000836">
    <property type="entry name" value="PRTase_dom"/>
</dbReference>
<evidence type="ECO:0000259" key="2">
    <source>
        <dbReference type="Pfam" id="PF00156"/>
    </source>
</evidence>
<protein>
    <submittedName>
        <fullName evidence="3">DNA utilization protein GntX</fullName>
    </submittedName>
</protein>
<proteinExistence type="inferred from homology"/>
<dbReference type="NCBIfam" id="NF008616">
    <property type="entry name" value="PRK11595.1"/>
    <property type="match status" value="1"/>
</dbReference>
<evidence type="ECO:0000313" key="3">
    <source>
        <dbReference type="EMBL" id="MBF6638373.1"/>
    </source>
</evidence>
<dbReference type="InterPro" id="IPR029057">
    <property type="entry name" value="PRTase-like"/>
</dbReference>
<reference evidence="3" key="1">
    <citation type="submission" date="2020-11" db="EMBL/GenBank/DDBJ databases">
        <authorList>
            <person name="Lee S.D."/>
        </authorList>
    </citation>
    <scope>NUCLEOTIDE SEQUENCE</scope>
    <source>
        <strain evidence="3">SAP-2</strain>
    </source>
</reference>
<evidence type="ECO:0000313" key="4">
    <source>
        <dbReference type="Proteomes" id="UP000705283"/>
    </source>
</evidence>
<dbReference type="SUPFAM" id="SSF53271">
    <property type="entry name" value="PRTase-like"/>
    <property type="match status" value="1"/>
</dbReference>
<dbReference type="EMBL" id="JADMKS010000007">
    <property type="protein sequence ID" value="MBF6638373.1"/>
    <property type="molecule type" value="Genomic_DNA"/>
</dbReference>
<dbReference type="Gene3D" id="3.40.50.2020">
    <property type="match status" value="1"/>
</dbReference>
<comment type="caution">
    <text evidence="3">The sequence shown here is derived from an EMBL/GenBank/DDBJ whole genome shotgun (WGS) entry which is preliminary data.</text>
</comment>
<dbReference type="RefSeq" id="WP_194978457.1">
    <property type="nucleotide sequence ID" value="NZ_JADMKS010000007.1"/>
</dbReference>
<dbReference type="PANTHER" id="PTHR47505">
    <property type="entry name" value="DNA UTILIZATION PROTEIN YHGH"/>
    <property type="match status" value="1"/>
</dbReference>
<dbReference type="Proteomes" id="UP000705283">
    <property type="component" value="Unassembled WGS sequence"/>
</dbReference>
<sequence length="227" mass="25858">MLTIASRCWLCQQPLQLAKHGICSLCIRHLPELPCCCPRCGLPSGNTRLPCGRCILRPPLWQSLIFASVYQLPISTLLLRFKFSSTPELAEPLARLLLLQWLARWRTGSVARPEVLLSIPLHLRRYRHRGYNQSELLARPLARWLGCDYQPYALERHRATVPQQRLSEPKRKLNLRQAFTCNSSLAGKHVALIDDVVTTGSTISEVSKLLNKKDIASLQIWCICRTL</sequence>
<dbReference type="InterPro" id="IPR051910">
    <property type="entry name" value="ComF/GntX_DNA_util-trans"/>
</dbReference>
<dbReference type="Pfam" id="PF00156">
    <property type="entry name" value="Pribosyltran"/>
    <property type="match status" value="1"/>
</dbReference>
<accession>A0AA40X468</accession>
<gene>
    <name evidence="3" type="primary">gntX</name>
    <name evidence="3" type="ORF">ITX54_17035</name>
</gene>
<dbReference type="PANTHER" id="PTHR47505:SF1">
    <property type="entry name" value="DNA UTILIZATION PROTEIN YHGH"/>
    <property type="match status" value="1"/>
</dbReference>
<organism evidence="3 4">
    <name type="scientific">Rouxiella silvae</name>
    <dbReference type="NCBI Taxonomy" id="1646373"/>
    <lineage>
        <taxon>Bacteria</taxon>
        <taxon>Pseudomonadati</taxon>
        <taxon>Pseudomonadota</taxon>
        <taxon>Gammaproteobacteria</taxon>
        <taxon>Enterobacterales</taxon>
        <taxon>Yersiniaceae</taxon>
        <taxon>Rouxiella</taxon>
    </lineage>
</organism>
<evidence type="ECO:0000256" key="1">
    <source>
        <dbReference type="ARBA" id="ARBA00008007"/>
    </source>
</evidence>
<dbReference type="AlphaFoldDB" id="A0AA40X468"/>
<dbReference type="CDD" id="cd06223">
    <property type="entry name" value="PRTases_typeI"/>
    <property type="match status" value="1"/>
</dbReference>
<name>A0AA40X468_9GAMM</name>
<comment type="similarity">
    <text evidence="1">Belongs to the ComF/GntX family.</text>
</comment>
<reference evidence="3" key="2">
    <citation type="submission" date="2022-09" db="EMBL/GenBank/DDBJ databases">
        <title>Rouxiella aceris sp. nov., isolated from tree sap and emended description of the genus Rhouxiella.</title>
        <authorList>
            <person name="Kim I.S."/>
        </authorList>
    </citation>
    <scope>NUCLEOTIDE SEQUENCE</scope>
    <source>
        <strain evidence="3">SAP-2</strain>
    </source>
</reference>